<dbReference type="AlphaFoldDB" id="A0A1I0RRA9"/>
<organism evidence="1 2">
    <name type="scientific">Roseivirga pacifica</name>
    <dbReference type="NCBI Taxonomy" id="1267423"/>
    <lineage>
        <taxon>Bacteria</taxon>
        <taxon>Pseudomonadati</taxon>
        <taxon>Bacteroidota</taxon>
        <taxon>Cytophagia</taxon>
        <taxon>Cytophagales</taxon>
        <taxon>Roseivirgaceae</taxon>
        <taxon>Roseivirga</taxon>
    </lineage>
</organism>
<dbReference type="EMBL" id="FOIR01000006">
    <property type="protein sequence ID" value="SEW43789.1"/>
    <property type="molecule type" value="Genomic_DNA"/>
</dbReference>
<keyword evidence="2" id="KW-1185">Reference proteome</keyword>
<name>A0A1I0RRA9_9BACT</name>
<accession>A0A1I0RRA9</accession>
<dbReference type="Proteomes" id="UP000199437">
    <property type="component" value="Unassembled WGS sequence"/>
</dbReference>
<proteinExistence type="predicted"/>
<evidence type="ECO:0000313" key="2">
    <source>
        <dbReference type="Proteomes" id="UP000199437"/>
    </source>
</evidence>
<gene>
    <name evidence="1" type="ORF">SAMN05216290_3987</name>
</gene>
<sequence>MIKTSASLPRNYRIAGMRVSAGRHQPPETWLSGSTESKLVDNLSMVAHESAHGFQFIYPFNVLQASSPEDFKLGDYTAYFLDSARTYVVKHTVCFNSNELKNEIPKDLRTYRYTPYIAPKSGIGSQKEGFYGLLGEFNAYYIGMLMTHDMFAYYETQASEDLEAYQKYIQNISSDVAAFYEFKYFLLQYLLKAKLDYPDQYELLIDNTALRIAYTQVYTAFENLVKTYDKQLLVIETKISNLGIPVNIDDEYFWVDGYGVGLNLQTINPMKTELAKPVYEEVHQAFIYQK</sequence>
<reference evidence="2" key="1">
    <citation type="submission" date="2016-10" db="EMBL/GenBank/DDBJ databases">
        <authorList>
            <person name="Varghese N."/>
            <person name="Submissions S."/>
        </authorList>
    </citation>
    <scope>NUCLEOTIDE SEQUENCE [LARGE SCALE GENOMIC DNA]</scope>
    <source>
        <strain evidence="2">CGMCC 1.12402</strain>
    </source>
</reference>
<protein>
    <submittedName>
        <fullName evidence="1">Uncharacterized protein</fullName>
    </submittedName>
</protein>
<evidence type="ECO:0000313" key="1">
    <source>
        <dbReference type="EMBL" id="SEW43789.1"/>
    </source>
</evidence>